<dbReference type="EMBL" id="VSWC01000002">
    <property type="protein sequence ID" value="KAA1117400.1"/>
    <property type="molecule type" value="Genomic_DNA"/>
</dbReference>
<dbReference type="OrthoDB" id="443402at2759"/>
<protein>
    <submittedName>
        <fullName evidence="1">Nucleosomal histone H3-Lys79 methylase</fullName>
    </submittedName>
</protein>
<proteinExistence type="predicted"/>
<dbReference type="GO" id="GO:0032259">
    <property type="term" value="P:methylation"/>
    <property type="evidence" value="ECO:0007669"/>
    <property type="project" value="UniProtKB-KW"/>
</dbReference>
<evidence type="ECO:0000313" key="1">
    <source>
        <dbReference type="EMBL" id="KAA1117400.1"/>
    </source>
</evidence>
<dbReference type="Gene3D" id="1.10.260.170">
    <property type="match status" value="1"/>
</dbReference>
<keyword evidence="1" id="KW-0489">Methyltransferase</keyword>
<dbReference type="AlphaFoldDB" id="A0A5B0QW63"/>
<name>A0A5B0QW63_PUCGR</name>
<gene>
    <name evidence="1" type="primary">DOT1_1</name>
    <name evidence="1" type="ORF">PGT21_006063</name>
</gene>
<sequence>MLSRWPFKKAQDLQIRVVYPTGAHELFPLLVPKNDLDEYCPSDDLLNLPTIRSQERYLPEPGGSATTKIPLLDASLNLSSKPLLKELAKTIQLNNRPEFLEQLGWYNWVIKSLVEGKEIGQQIGSFVGMLQGVWETI</sequence>
<dbReference type="Proteomes" id="UP000324748">
    <property type="component" value="Unassembled WGS sequence"/>
</dbReference>
<reference evidence="1 2" key="1">
    <citation type="submission" date="2019-05" db="EMBL/GenBank/DDBJ databases">
        <title>Emergence of the Ug99 lineage of the wheat stem rust pathogen through somatic hybridization.</title>
        <authorList>
            <person name="Li F."/>
            <person name="Upadhyaya N.M."/>
            <person name="Sperschneider J."/>
            <person name="Matny O."/>
            <person name="Nguyen-Phuc H."/>
            <person name="Mago R."/>
            <person name="Raley C."/>
            <person name="Miller M.E."/>
            <person name="Silverstein K.A.T."/>
            <person name="Henningsen E."/>
            <person name="Hirsch C.D."/>
            <person name="Visser B."/>
            <person name="Pretorius Z.A."/>
            <person name="Steffenson B.J."/>
            <person name="Schwessinger B."/>
            <person name="Dodds P.N."/>
            <person name="Figueroa M."/>
        </authorList>
    </citation>
    <scope>NUCLEOTIDE SEQUENCE [LARGE SCALE GENOMIC DNA]</scope>
    <source>
        <strain evidence="1">21-0</strain>
    </source>
</reference>
<keyword evidence="2" id="KW-1185">Reference proteome</keyword>
<accession>A0A5B0QW63</accession>
<evidence type="ECO:0000313" key="2">
    <source>
        <dbReference type="Proteomes" id="UP000324748"/>
    </source>
</evidence>
<dbReference type="GO" id="GO:0008168">
    <property type="term" value="F:methyltransferase activity"/>
    <property type="evidence" value="ECO:0007669"/>
    <property type="project" value="UniProtKB-KW"/>
</dbReference>
<comment type="caution">
    <text evidence="1">The sequence shown here is derived from an EMBL/GenBank/DDBJ whole genome shotgun (WGS) entry which is preliminary data.</text>
</comment>
<keyword evidence="1" id="KW-0808">Transferase</keyword>
<organism evidence="1 2">
    <name type="scientific">Puccinia graminis f. sp. tritici</name>
    <dbReference type="NCBI Taxonomy" id="56615"/>
    <lineage>
        <taxon>Eukaryota</taxon>
        <taxon>Fungi</taxon>
        <taxon>Dikarya</taxon>
        <taxon>Basidiomycota</taxon>
        <taxon>Pucciniomycotina</taxon>
        <taxon>Pucciniomycetes</taxon>
        <taxon>Pucciniales</taxon>
        <taxon>Pucciniaceae</taxon>
        <taxon>Puccinia</taxon>
    </lineage>
</organism>